<dbReference type="CDD" id="cd00304">
    <property type="entry name" value="RT_like"/>
    <property type="match status" value="1"/>
</dbReference>
<dbReference type="Pfam" id="PF26215">
    <property type="entry name" value="HTH_animal"/>
    <property type="match status" value="1"/>
</dbReference>
<sequence>MEREDYTARMKAMLTDETTYEKIKRDPTSTFQARNNNLVRRLQNLDLIDRSTATQLITYKAVCPRIYGQPKPHKPNMPLRPVVPCMTAPTYHLSKFIGNIIQSSITSKYNIKDSFEFCAFINNVQIPEGHIMVSFDVVSLFTCIPKELVRRSIFKNWVNITQNTTICLDLFWEAVELCIDCSYFVFEGEYYKQVFGTAMGNPLSPVIADLVMEDILNDAVENTGFPIPYIKKYVDDLFLVLPPSKIDEVREIFNQQHTSIKFTVETETDGRLPFLDMMLIRKEDHTVVTEWYAKPVASGRILNYYSCHPMHTKMNVAVNFAKRVFQLSTNLESSAINSIIHDRLKQNDYPKQITSRIITRINRRVTPNTAMEVSVEDTGEKCFRSLTNIDGLTEQITKTIRKEYPNIHIAHKQAKTVGSILPMVKDRISQGEKSNVVYRIDCADCDACYIGMTTTKLKSTLSGHRSNVRKLQKLREEGHTNRDGAIAEIREKTALVNHAAAMEHSFKLDEVVIVDKTHKSTNLQFLESCHIYNTEKTVNKRSDTENLHATYAGILHTFKNAQNRTKTNHTNRPNTNRP</sequence>
<organism evidence="3 4">
    <name type="scientific">Aedes albopictus</name>
    <name type="common">Asian tiger mosquito</name>
    <name type="synonym">Stegomyia albopicta</name>
    <dbReference type="NCBI Taxonomy" id="7160"/>
    <lineage>
        <taxon>Eukaryota</taxon>
        <taxon>Metazoa</taxon>
        <taxon>Ecdysozoa</taxon>
        <taxon>Arthropoda</taxon>
        <taxon>Hexapoda</taxon>
        <taxon>Insecta</taxon>
        <taxon>Pterygota</taxon>
        <taxon>Neoptera</taxon>
        <taxon>Endopterygota</taxon>
        <taxon>Diptera</taxon>
        <taxon>Nematocera</taxon>
        <taxon>Culicoidea</taxon>
        <taxon>Culicidae</taxon>
        <taxon>Culicinae</taxon>
        <taxon>Aedini</taxon>
        <taxon>Aedes</taxon>
        <taxon>Stegomyia</taxon>
    </lineage>
</organism>
<feature type="compositionally biased region" description="Low complexity" evidence="1">
    <location>
        <begin position="563"/>
        <end position="578"/>
    </location>
</feature>
<dbReference type="PANTHER" id="PTHR21301">
    <property type="entry name" value="REVERSE TRANSCRIPTASE"/>
    <property type="match status" value="1"/>
</dbReference>
<protein>
    <recommendedName>
        <fullName evidence="2">Reverse transcriptase domain-containing protein</fullName>
    </recommendedName>
</protein>
<dbReference type="InterPro" id="IPR000477">
    <property type="entry name" value="RT_dom"/>
</dbReference>
<dbReference type="EnsemblMetazoa" id="AALFPA23_023982.R35742">
    <property type="protein sequence ID" value="AALFPA23_023982.P35742"/>
    <property type="gene ID" value="AALFPA23_023982"/>
</dbReference>
<dbReference type="RefSeq" id="XP_062705193.1">
    <property type="nucleotide sequence ID" value="XM_062849209.1"/>
</dbReference>
<proteinExistence type="predicted"/>
<dbReference type="EnsemblMetazoa" id="AALFPA23_023982.R35743">
    <property type="protein sequence ID" value="AALFPA23_023982.P35743"/>
    <property type="gene ID" value="AALFPA23_023982"/>
</dbReference>
<name>A0ABM2A323_AEDAL</name>
<dbReference type="EnsemblMetazoa" id="AALFPA23_023982.R35744">
    <property type="protein sequence ID" value="AALFPA23_023982.P35744"/>
    <property type="gene ID" value="AALFPA23_023982"/>
</dbReference>
<feature type="domain" description="Reverse transcriptase" evidence="2">
    <location>
        <begin position="1"/>
        <end position="296"/>
    </location>
</feature>
<evidence type="ECO:0000259" key="2">
    <source>
        <dbReference type="PROSITE" id="PS50878"/>
    </source>
</evidence>
<dbReference type="RefSeq" id="XP_062705191.1">
    <property type="nucleotide sequence ID" value="XM_062849207.1"/>
</dbReference>
<dbReference type="GeneID" id="134287409"/>
<dbReference type="Proteomes" id="UP000069940">
    <property type="component" value="Unassembled WGS sequence"/>
</dbReference>
<accession>A0ABM2A323</accession>
<evidence type="ECO:0000256" key="1">
    <source>
        <dbReference type="SAM" id="MobiDB-lite"/>
    </source>
</evidence>
<dbReference type="PANTHER" id="PTHR21301:SF10">
    <property type="entry name" value="REVERSE TRANSCRIPTASE DOMAIN-CONTAINING PROTEIN"/>
    <property type="match status" value="1"/>
</dbReference>
<dbReference type="InterPro" id="IPR058912">
    <property type="entry name" value="HTH_animal"/>
</dbReference>
<feature type="region of interest" description="Disordered" evidence="1">
    <location>
        <begin position="559"/>
        <end position="578"/>
    </location>
</feature>
<reference evidence="4" key="1">
    <citation type="journal article" date="2015" name="Proc. Natl. Acad. Sci. U.S.A.">
        <title>Genome sequence of the Asian Tiger mosquito, Aedes albopictus, reveals insights into its biology, genetics, and evolution.</title>
        <authorList>
            <person name="Chen X.G."/>
            <person name="Jiang X."/>
            <person name="Gu J."/>
            <person name="Xu M."/>
            <person name="Wu Y."/>
            <person name="Deng Y."/>
            <person name="Zhang C."/>
            <person name="Bonizzoni M."/>
            <person name="Dermauw W."/>
            <person name="Vontas J."/>
            <person name="Armbruster P."/>
            <person name="Huang X."/>
            <person name="Yang Y."/>
            <person name="Zhang H."/>
            <person name="He W."/>
            <person name="Peng H."/>
            <person name="Liu Y."/>
            <person name="Wu K."/>
            <person name="Chen J."/>
            <person name="Lirakis M."/>
            <person name="Topalis P."/>
            <person name="Van Leeuwen T."/>
            <person name="Hall A.B."/>
            <person name="Jiang X."/>
            <person name="Thorpe C."/>
            <person name="Mueller R.L."/>
            <person name="Sun C."/>
            <person name="Waterhouse R.M."/>
            <person name="Yan G."/>
            <person name="Tu Z.J."/>
            <person name="Fang X."/>
            <person name="James A.A."/>
        </authorList>
    </citation>
    <scope>NUCLEOTIDE SEQUENCE [LARGE SCALE GENOMIC DNA]</scope>
    <source>
        <strain evidence="4">Foshan</strain>
    </source>
</reference>
<reference evidence="3" key="2">
    <citation type="submission" date="2025-05" db="UniProtKB">
        <authorList>
            <consortium name="EnsemblMetazoa"/>
        </authorList>
    </citation>
    <scope>IDENTIFICATION</scope>
    <source>
        <strain evidence="3">Foshan</strain>
    </source>
</reference>
<dbReference type="PROSITE" id="PS50878">
    <property type="entry name" value="RT_POL"/>
    <property type="match status" value="1"/>
</dbReference>
<evidence type="ECO:0000313" key="3">
    <source>
        <dbReference type="EnsemblMetazoa" id="AALFPA23_023982.P35742"/>
    </source>
</evidence>
<keyword evidence="4" id="KW-1185">Reference proteome</keyword>
<evidence type="ECO:0000313" key="4">
    <source>
        <dbReference type="Proteomes" id="UP000069940"/>
    </source>
</evidence>
<dbReference type="RefSeq" id="XP_062705196.1">
    <property type="nucleotide sequence ID" value="XM_062849212.1"/>
</dbReference>